<comment type="subcellular location">
    <subcellularLocation>
        <location evidence="2">Cell membrane</location>
        <topology evidence="2">Multi-pass membrane protein</topology>
    </subcellularLocation>
</comment>
<dbReference type="PIRSF" id="PIRSF006603">
    <property type="entry name" value="DinF"/>
    <property type="match status" value="1"/>
</dbReference>
<dbReference type="InterPro" id="IPR002528">
    <property type="entry name" value="MATE_fam"/>
</dbReference>
<dbReference type="AlphaFoldDB" id="A0A8J6J3E8"/>
<dbReference type="InterPro" id="IPR050222">
    <property type="entry name" value="MATE_MdtK"/>
</dbReference>
<evidence type="ECO:0000256" key="2">
    <source>
        <dbReference type="ARBA" id="ARBA00004651"/>
    </source>
</evidence>
<feature type="transmembrane region" description="Helical" evidence="13">
    <location>
        <begin position="418"/>
        <end position="441"/>
    </location>
</feature>
<sequence>MSREIHLTSGPIMPQLVRLCLPLLAANVLQQLYNIINSLVVTYYIGDSAFAALGVAESVMNLFIYVITGACMGASVLIAQFYGEENFPRLRQQLYVSAVLIGGCTLGAVLLGQIFLPQLLGVIQTPAELMGDVSSYLRIILIGMVFTFTYNYLAATLRAVGDTQAALYFLLASLGYNLVCAWLLVAVLDMGIQGTALATASAQLLSTLLCFLYIRKRRAFLTIHRGDMRMDRQLVRLTSSYAAVAALQQSSLYLGKLIIQSAVNGISLVSTAPISAFTAATRVENFIQAFGISGCESIAIFVAQNRGACQELRTYQGFRWGIFTLLTMGLFFSLTINLGAYPLSALFLGGKAEGMELCISYLKYISWFYFLSFTGHAWVGWYRGVGRMNITFWGTTIQIAMRVAGTYLLVGAMGLDAVALATGVGWVAINIFHASVFVLAVKGIWPKKSQSPQ</sequence>
<evidence type="ECO:0000256" key="12">
    <source>
        <dbReference type="ARBA" id="ARBA00031636"/>
    </source>
</evidence>
<proteinExistence type="inferred from homology"/>
<dbReference type="GO" id="GO:0006811">
    <property type="term" value="P:monoatomic ion transport"/>
    <property type="evidence" value="ECO:0007669"/>
    <property type="project" value="UniProtKB-KW"/>
</dbReference>
<keyword evidence="7" id="KW-1003">Cell membrane</keyword>
<dbReference type="GO" id="GO:0015297">
    <property type="term" value="F:antiporter activity"/>
    <property type="evidence" value="ECO:0007669"/>
    <property type="project" value="UniProtKB-KW"/>
</dbReference>
<reference evidence="14" key="1">
    <citation type="submission" date="2020-08" db="EMBL/GenBank/DDBJ databases">
        <title>Genome public.</title>
        <authorList>
            <person name="Liu C."/>
            <person name="Sun Q."/>
        </authorList>
    </citation>
    <scope>NUCLEOTIDE SEQUENCE</scope>
    <source>
        <strain evidence="14">NSJ-23</strain>
    </source>
</reference>
<comment type="caution">
    <text evidence="14">The sequence shown here is derived from an EMBL/GenBank/DDBJ whole genome shotgun (WGS) entry which is preliminary data.</text>
</comment>
<dbReference type="Proteomes" id="UP000628736">
    <property type="component" value="Unassembled WGS sequence"/>
</dbReference>
<dbReference type="RefSeq" id="WP_186853307.1">
    <property type="nucleotide sequence ID" value="NZ_JACOPO010000010.1"/>
</dbReference>
<feature type="transmembrane region" description="Helical" evidence="13">
    <location>
        <begin position="361"/>
        <end position="379"/>
    </location>
</feature>
<evidence type="ECO:0000256" key="11">
    <source>
        <dbReference type="ARBA" id="ARBA00023136"/>
    </source>
</evidence>
<evidence type="ECO:0000256" key="5">
    <source>
        <dbReference type="ARBA" id="ARBA00022448"/>
    </source>
</evidence>
<dbReference type="PANTHER" id="PTHR43298">
    <property type="entry name" value="MULTIDRUG RESISTANCE PROTEIN NORM-RELATED"/>
    <property type="match status" value="1"/>
</dbReference>
<keyword evidence="10" id="KW-0406">Ion transport</keyword>
<evidence type="ECO:0000256" key="7">
    <source>
        <dbReference type="ARBA" id="ARBA00022475"/>
    </source>
</evidence>
<feature type="transmembrane region" description="Helical" evidence="13">
    <location>
        <begin position="165"/>
        <end position="188"/>
    </location>
</feature>
<dbReference type="PANTHER" id="PTHR43298:SF2">
    <property type="entry name" value="FMN_FAD EXPORTER YEEO-RELATED"/>
    <property type="match status" value="1"/>
</dbReference>
<organism evidence="14 15">
    <name type="scientific">Flintibacter hominis</name>
    <dbReference type="NCBI Taxonomy" id="2763048"/>
    <lineage>
        <taxon>Bacteria</taxon>
        <taxon>Bacillati</taxon>
        <taxon>Bacillota</taxon>
        <taxon>Clostridia</taxon>
        <taxon>Eubacteriales</taxon>
        <taxon>Flintibacter</taxon>
    </lineage>
</organism>
<keyword evidence="6" id="KW-0050">Antiport</keyword>
<feature type="transmembrane region" description="Helical" evidence="13">
    <location>
        <begin position="62"/>
        <end position="82"/>
    </location>
</feature>
<keyword evidence="8 13" id="KW-0812">Transmembrane</keyword>
<evidence type="ECO:0000256" key="1">
    <source>
        <dbReference type="ARBA" id="ARBA00003408"/>
    </source>
</evidence>
<evidence type="ECO:0000256" key="13">
    <source>
        <dbReference type="SAM" id="Phobius"/>
    </source>
</evidence>
<evidence type="ECO:0000313" key="14">
    <source>
        <dbReference type="EMBL" id="MBC5723574.1"/>
    </source>
</evidence>
<dbReference type="Pfam" id="PF01554">
    <property type="entry name" value="MatE"/>
    <property type="match status" value="2"/>
</dbReference>
<dbReference type="EMBL" id="JACOPO010000010">
    <property type="protein sequence ID" value="MBC5723574.1"/>
    <property type="molecule type" value="Genomic_DNA"/>
</dbReference>
<evidence type="ECO:0000256" key="6">
    <source>
        <dbReference type="ARBA" id="ARBA00022449"/>
    </source>
</evidence>
<dbReference type="InterPro" id="IPR048279">
    <property type="entry name" value="MdtK-like"/>
</dbReference>
<keyword evidence="9 13" id="KW-1133">Transmembrane helix</keyword>
<accession>A0A8J6J3E8</accession>
<feature type="transmembrane region" description="Helical" evidence="13">
    <location>
        <begin position="136"/>
        <end position="153"/>
    </location>
</feature>
<dbReference type="GO" id="GO:0042910">
    <property type="term" value="F:xenobiotic transmembrane transporter activity"/>
    <property type="evidence" value="ECO:0007669"/>
    <property type="project" value="InterPro"/>
</dbReference>
<gene>
    <name evidence="14" type="ORF">H8S11_12210</name>
</gene>
<protein>
    <recommendedName>
        <fullName evidence="4">Probable multidrug resistance protein NorM</fullName>
    </recommendedName>
    <alternativeName>
        <fullName evidence="12">Multidrug-efflux transporter</fullName>
    </alternativeName>
</protein>
<keyword evidence="15" id="KW-1185">Reference proteome</keyword>
<feature type="transmembrane region" description="Helical" evidence="13">
    <location>
        <begin position="194"/>
        <end position="214"/>
    </location>
</feature>
<evidence type="ECO:0000313" key="15">
    <source>
        <dbReference type="Proteomes" id="UP000628736"/>
    </source>
</evidence>
<evidence type="ECO:0000256" key="8">
    <source>
        <dbReference type="ARBA" id="ARBA00022692"/>
    </source>
</evidence>
<evidence type="ECO:0000256" key="3">
    <source>
        <dbReference type="ARBA" id="ARBA00010199"/>
    </source>
</evidence>
<comment type="similarity">
    <text evidence="3">Belongs to the multi antimicrobial extrusion (MATE) (TC 2.A.66.1) family.</text>
</comment>
<evidence type="ECO:0000256" key="4">
    <source>
        <dbReference type="ARBA" id="ARBA00020268"/>
    </source>
</evidence>
<feature type="transmembrane region" description="Helical" evidence="13">
    <location>
        <begin position="320"/>
        <end position="341"/>
    </location>
</feature>
<name>A0A8J6J3E8_9FIRM</name>
<keyword evidence="11 13" id="KW-0472">Membrane</keyword>
<evidence type="ECO:0000256" key="10">
    <source>
        <dbReference type="ARBA" id="ARBA00023065"/>
    </source>
</evidence>
<feature type="transmembrane region" description="Helical" evidence="13">
    <location>
        <begin position="94"/>
        <end position="116"/>
    </location>
</feature>
<keyword evidence="5" id="KW-0813">Transport</keyword>
<dbReference type="GO" id="GO:0005886">
    <property type="term" value="C:plasma membrane"/>
    <property type="evidence" value="ECO:0007669"/>
    <property type="project" value="UniProtKB-SubCell"/>
</dbReference>
<comment type="function">
    <text evidence="1">Multidrug efflux pump.</text>
</comment>
<evidence type="ECO:0000256" key="9">
    <source>
        <dbReference type="ARBA" id="ARBA00022989"/>
    </source>
</evidence>